<evidence type="ECO:0000256" key="8">
    <source>
        <dbReference type="ARBA" id="ARBA00022729"/>
    </source>
</evidence>
<dbReference type="PROSITE" id="PS01186">
    <property type="entry name" value="EGF_2"/>
    <property type="match status" value="4"/>
</dbReference>
<evidence type="ECO:0000256" key="10">
    <source>
        <dbReference type="ARBA" id="ARBA00023157"/>
    </source>
</evidence>
<dbReference type="InterPro" id="IPR000742">
    <property type="entry name" value="EGF"/>
</dbReference>
<keyword evidence="8" id="KW-0732">Signal</keyword>
<feature type="domain" description="EGF-like" evidence="13">
    <location>
        <begin position="486"/>
        <end position="526"/>
    </location>
</feature>
<evidence type="ECO:0000256" key="7">
    <source>
        <dbReference type="ARBA" id="ARBA00022536"/>
    </source>
</evidence>
<dbReference type="SUPFAM" id="SSF57184">
    <property type="entry name" value="Growth factor receptor domain"/>
    <property type="match status" value="3"/>
</dbReference>
<comment type="similarity">
    <text evidence="3">Belongs to the fibulin family.</text>
</comment>
<accession>A0ABU7A1N1</accession>
<dbReference type="Proteomes" id="UP001345963">
    <property type="component" value="Unassembled WGS sequence"/>
</dbReference>
<dbReference type="EMBL" id="JAHUTI010000223">
    <property type="protein sequence ID" value="MED6231828.1"/>
    <property type="molecule type" value="Genomic_DNA"/>
</dbReference>
<dbReference type="InterPro" id="IPR016024">
    <property type="entry name" value="ARM-type_fold"/>
</dbReference>
<gene>
    <name evidence="14" type="ORF">ATANTOWER_009861</name>
</gene>
<evidence type="ECO:0000256" key="1">
    <source>
        <dbReference type="ARBA" id="ARBA00004214"/>
    </source>
</evidence>
<protein>
    <recommendedName>
        <fullName evidence="5">Ataxin-10</fullName>
    </recommendedName>
</protein>
<dbReference type="Pfam" id="PF12662">
    <property type="entry name" value="cEGF"/>
    <property type="match status" value="2"/>
</dbReference>
<dbReference type="InterPro" id="IPR019156">
    <property type="entry name" value="Ataxin-10_domain"/>
</dbReference>
<keyword evidence="9" id="KW-0677">Repeat</keyword>
<feature type="domain" description="EGF-like" evidence="13">
    <location>
        <begin position="446"/>
        <end position="485"/>
    </location>
</feature>
<dbReference type="PROSITE" id="PS01187">
    <property type="entry name" value="EGF_CA"/>
    <property type="match status" value="5"/>
</dbReference>
<name>A0ABU7A1N1_9TELE</name>
<evidence type="ECO:0000256" key="11">
    <source>
        <dbReference type="ARBA" id="ARBA00045173"/>
    </source>
</evidence>
<dbReference type="Gene3D" id="1.25.10.10">
    <property type="entry name" value="Leucine-rich Repeat Variant"/>
    <property type="match status" value="1"/>
</dbReference>
<evidence type="ECO:0000256" key="6">
    <source>
        <dbReference type="ARBA" id="ARBA00022530"/>
    </source>
</evidence>
<dbReference type="CDD" id="cd00054">
    <property type="entry name" value="EGF_CA"/>
    <property type="match status" value="11"/>
</dbReference>
<organism evidence="14 15">
    <name type="scientific">Ataeniobius toweri</name>
    <dbReference type="NCBI Taxonomy" id="208326"/>
    <lineage>
        <taxon>Eukaryota</taxon>
        <taxon>Metazoa</taxon>
        <taxon>Chordata</taxon>
        <taxon>Craniata</taxon>
        <taxon>Vertebrata</taxon>
        <taxon>Euteleostomi</taxon>
        <taxon>Actinopterygii</taxon>
        <taxon>Neopterygii</taxon>
        <taxon>Teleostei</taxon>
        <taxon>Neoteleostei</taxon>
        <taxon>Acanthomorphata</taxon>
        <taxon>Ovalentaria</taxon>
        <taxon>Atherinomorphae</taxon>
        <taxon>Cyprinodontiformes</taxon>
        <taxon>Goodeidae</taxon>
        <taxon>Ataeniobius</taxon>
    </lineage>
</organism>
<evidence type="ECO:0000256" key="9">
    <source>
        <dbReference type="ARBA" id="ARBA00022737"/>
    </source>
</evidence>
<comment type="subcellular location">
    <subcellularLocation>
        <location evidence="1">Midbody</location>
    </subcellularLocation>
    <subcellularLocation>
        <location evidence="2">Secreted</location>
        <location evidence="2">Extracellular space</location>
        <location evidence="2">Extracellular matrix</location>
    </subcellularLocation>
</comment>
<dbReference type="SUPFAM" id="SSF48371">
    <property type="entry name" value="ARM repeat"/>
    <property type="match status" value="1"/>
</dbReference>
<feature type="disulfide bond" evidence="12">
    <location>
        <begin position="490"/>
        <end position="500"/>
    </location>
</feature>
<comment type="similarity">
    <text evidence="4">Belongs to the ataxin-10 family.</text>
</comment>
<feature type="domain" description="EGF-like" evidence="13">
    <location>
        <begin position="144"/>
        <end position="184"/>
    </location>
</feature>
<dbReference type="InterPro" id="IPR001881">
    <property type="entry name" value="EGF-like_Ca-bd_dom"/>
</dbReference>
<evidence type="ECO:0000256" key="2">
    <source>
        <dbReference type="ARBA" id="ARBA00004498"/>
    </source>
</evidence>
<dbReference type="InterPro" id="IPR011989">
    <property type="entry name" value="ARM-like"/>
</dbReference>
<reference evidence="14 15" key="1">
    <citation type="submission" date="2021-07" db="EMBL/GenBank/DDBJ databases">
        <authorList>
            <person name="Palmer J.M."/>
        </authorList>
    </citation>
    <scope>NUCLEOTIDE SEQUENCE [LARGE SCALE GENOMIC DNA]</scope>
    <source>
        <strain evidence="14 15">AT_MEX2019</strain>
        <tissue evidence="14">Muscle</tissue>
    </source>
</reference>
<evidence type="ECO:0000259" key="13">
    <source>
        <dbReference type="PROSITE" id="PS50026"/>
    </source>
</evidence>
<dbReference type="SMART" id="SM00181">
    <property type="entry name" value="EGF"/>
    <property type="match status" value="13"/>
</dbReference>
<dbReference type="PANTHER" id="PTHR24050:SF27">
    <property type="entry name" value="FIBRILLIN-1"/>
    <property type="match status" value="1"/>
</dbReference>
<keyword evidence="6" id="KW-0964">Secreted</keyword>
<dbReference type="PANTHER" id="PTHR24050">
    <property type="entry name" value="PA14 DOMAIN-CONTAINING PROTEIN"/>
    <property type="match status" value="1"/>
</dbReference>
<dbReference type="SMART" id="SM00179">
    <property type="entry name" value="EGF_CA"/>
    <property type="match status" value="13"/>
</dbReference>
<evidence type="ECO:0000256" key="3">
    <source>
        <dbReference type="ARBA" id="ARBA00006127"/>
    </source>
</evidence>
<feature type="domain" description="EGF-like" evidence="13">
    <location>
        <begin position="185"/>
        <end position="226"/>
    </location>
</feature>
<feature type="domain" description="EGF-like" evidence="13">
    <location>
        <begin position="404"/>
        <end position="445"/>
    </location>
</feature>
<dbReference type="InterPro" id="IPR052235">
    <property type="entry name" value="Nephronectin_domain"/>
</dbReference>
<dbReference type="InterPro" id="IPR026823">
    <property type="entry name" value="cEGF"/>
</dbReference>
<dbReference type="Pfam" id="PF07645">
    <property type="entry name" value="EGF_CA"/>
    <property type="match status" value="9"/>
</dbReference>
<keyword evidence="7 12" id="KW-0245">EGF-like domain</keyword>
<keyword evidence="15" id="KW-1185">Reference proteome</keyword>
<proteinExistence type="inferred from homology"/>
<dbReference type="InterPro" id="IPR009030">
    <property type="entry name" value="Growth_fac_rcpt_cys_sf"/>
</dbReference>
<evidence type="ECO:0000256" key="12">
    <source>
        <dbReference type="PROSITE-ProRule" id="PRU00076"/>
    </source>
</evidence>
<dbReference type="SUPFAM" id="SSF57196">
    <property type="entry name" value="EGF/Laminin"/>
    <property type="match status" value="3"/>
</dbReference>
<keyword evidence="10 12" id="KW-1015">Disulfide bond</keyword>
<comment type="function">
    <text evidence="11">May play a role in the regulation of cytokinesis. May play a role in signaling by stimulating protein glycosylation. Induces neuritogenesis by activating the Ras-MAP kinase pathway and is necessary for the survival of cerebellar neurons. Does not appear to play a major role in ciliogenesis.</text>
</comment>
<evidence type="ECO:0000256" key="4">
    <source>
        <dbReference type="ARBA" id="ARBA00008384"/>
    </source>
</evidence>
<dbReference type="InterPro" id="IPR049883">
    <property type="entry name" value="NOTCH1_EGF-like"/>
</dbReference>
<dbReference type="PROSITE" id="PS00010">
    <property type="entry name" value="ASX_HYDROXYL"/>
    <property type="match status" value="6"/>
</dbReference>
<evidence type="ECO:0000313" key="14">
    <source>
        <dbReference type="EMBL" id="MED6231828.1"/>
    </source>
</evidence>
<dbReference type="PROSITE" id="PS50026">
    <property type="entry name" value="EGF_3"/>
    <property type="match status" value="7"/>
</dbReference>
<feature type="domain" description="EGF-like" evidence="13">
    <location>
        <begin position="227"/>
        <end position="268"/>
    </location>
</feature>
<dbReference type="InterPro" id="IPR018097">
    <property type="entry name" value="EGF_Ca-bd_CS"/>
</dbReference>
<comment type="caution">
    <text evidence="12">Lacks conserved residue(s) required for the propagation of feature annotation.</text>
</comment>
<sequence length="1189" mass="130951">MFVSSDINECLNGSHNCSAEQVCVNTEGSFYCQLSCHPGFILTDNIICKDIDECTLGSHDCGANYVCINTAGSFYCEPKVVCRDGYRRNAAGNCIDIDECVVLVNPCRPGQSCINTVGSYSCRRNTVTCPRGYHPTVDGTRCEDVDECLITNMCGKHICVNLDGSYRCECRAGYRFSNTTEVCEDINECKYYTWRLCGHICENTEGSYQCRCISGFRLAPDGRNCDDVNECLTGHHSCAVGQACINTEGSFHCQSCDPGYKLKDNTCQDNDECASGSHNCGANYVCINTAGLFYCEPVVVCGDGYTQDAAGNCIDIDECLSHTVPCQPGQTCINAAGSYSCHTDTVTCPRGFHLSVNGTQCDDVDECLIGSKCGSHVCVNLKGSYRCECRNGYMLNRVTKLCEDINECTHYPGRLCAHKCENTEGSYQCSCATGFKLAYDGRDCEDINECEDKPCSQECTNVYGSYQCYCHRGYQLNDVDGITCEDIDECTLPNVCSYKCRNSPGGFNCTCPTNGYTLAHDGRTCQDIDECAAGTHSCSAMETCFNVQGGFRCLFFECPTNFRRAARGSTGNGSAVLRCVKACQEHDSDCARDPVHIFTSTALSLPTFQHLEEPEEIVLLRTATGAKPDLLPDEPDVFFDILATDELNSFDVIKHSQNSMIVGVIRQIKPVMGPKELVLEIEPIRSQRSACVFRPHTRRSQRNMAAPTDDKQKISAAFADILNEKLCSKHLQGLKTFTSALKEAEYRDAVGEDVFSDLLKVLTGLAEGLHSARRDSDDSQSFTLQLQLTAECFRSLRNSCVQSARNQKLLRELGFIGVSLKLLSYLQTTNLESKDALLEALQCGIQFLGNVAVGNQMNKDEVWRHSFPGYFLGLLCIDDEKVVNYTSMVLHTCLDKAKVEDLSTPHNITLALKVMELCRTQPDLDWTVLIATQHFLKSSALVESMYSGMSHHDRVTLLELLLAQLREEGSEGCGVPPSVARFLAGSFQKCCGVVLTLATGSASSNEVLQEALTVISLLDVLCEMTSDHKQFMFLQDHPDLLETTVELLQQVHAIGKASKNIFSATQNFSSFAGEDDPASHSPVVSFKAHLIRLIGNLCHSNTSNQNKVRELDGIPLILDSCNIDSNNPFISQWAIFAIRNLLENNLQNQELVAALERRGPVDYSALRELGFLVEERDGSLLLKPVVKDS</sequence>
<dbReference type="InterPro" id="IPR000152">
    <property type="entry name" value="EGF-type_Asp/Asn_hydroxyl_site"/>
</dbReference>
<feature type="domain" description="EGF-like" evidence="13">
    <location>
        <begin position="363"/>
        <end position="403"/>
    </location>
</feature>
<evidence type="ECO:0000256" key="5">
    <source>
        <dbReference type="ARBA" id="ARBA00018804"/>
    </source>
</evidence>
<dbReference type="Pfam" id="PF14670">
    <property type="entry name" value="FXa_inhibition"/>
    <property type="match status" value="1"/>
</dbReference>
<dbReference type="Gene3D" id="2.10.25.10">
    <property type="entry name" value="Laminin"/>
    <property type="match status" value="13"/>
</dbReference>
<evidence type="ECO:0000313" key="15">
    <source>
        <dbReference type="Proteomes" id="UP001345963"/>
    </source>
</evidence>
<comment type="caution">
    <text evidence="14">The sequence shown here is derived from an EMBL/GenBank/DDBJ whole genome shotgun (WGS) entry which is preliminary data.</text>
</comment>
<keyword evidence="6" id="KW-0272">Extracellular matrix</keyword>
<dbReference type="Pfam" id="PF09759">
    <property type="entry name" value="Atx10homo_assoc"/>
    <property type="match status" value="1"/>
</dbReference>